<name>A0ABT5FDC0_9GAMM</name>
<organism evidence="2 3">
    <name type="scientific">Psychrosphaera algicola</name>
    <dbReference type="NCBI Taxonomy" id="3023714"/>
    <lineage>
        <taxon>Bacteria</taxon>
        <taxon>Pseudomonadati</taxon>
        <taxon>Pseudomonadota</taxon>
        <taxon>Gammaproteobacteria</taxon>
        <taxon>Alteromonadales</taxon>
        <taxon>Pseudoalteromonadaceae</taxon>
        <taxon>Psychrosphaera</taxon>
    </lineage>
</organism>
<dbReference type="Proteomes" id="UP001528411">
    <property type="component" value="Unassembled WGS sequence"/>
</dbReference>
<keyword evidence="1" id="KW-0717">Septation</keyword>
<dbReference type="PANTHER" id="PTHR39455">
    <property type="entry name" value="CELL DIVISION PROTEIN ZAPD"/>
    <property type="match status" value="1"/>
</dbReference>
<evidence type="ECO:0000313" key="3">
    <source>
        <dbReference type="Proteomes" id="UP001528411"/>
    </source>
</evidence>
<comment type="similarity">
    <text evidence="1">Belongs to the ZapD family.</text>
</comment>
<comment type="function">
    <text evidence="1">Cell division factor that enhances FtsZ-ring assembly. Directly interacts with FtsZ and promotes bundling of FtsZ protofilaments, with a reduction in FtsZ GTPase activity.</text>
</comment>
<proteinExistence type="inferred from homology"/>
<dbReference type="PANTHER" id="PTHR39455:SF1">
    <property type="entry name" value="CELL DIVISION PROTEIN ZAPD"/>
    <property type="match status" value="1"/>
</dbReference>
<protein>
    <recommendedName>
        <fullName evidence="1">Cell division protein ZapD</fullName>
    </recommendedName>
    <alternativeName>
        <fullName evidence="1">Z ring-associated protein D</fullName>
    </alternativeName>
</protein>
<gene>
    <name evidence="1 2" type="primary">zapD</name>
    <name evidence="2" type="ORF">PN838_12030</name>
</gene>
<keyword evidence="3" id="KW-1185">Reference proteome</keyword>
<comment type="subunit">
    <text evidence="1">Interacts with FtsZ.</text>
</comment>
<evidence type="ECO:0000256" key="1">
    <source>
        <dbReference type="HAMAP-Rule" id="MF_01092"/>
    </source>
</evidence>
<dbReference type="HAMAP" id="MF_01092">
    <property type="entry name" value="ZapD"/>
    <property type="match status" value="1"/>
</dbReference>
<evidence type="ECO:0000313" key="2">
    <source>
        <dbReference type="EMBL" id="MDC2889376.1"/>
    </source>
</evidence>
<keyword evidence="1 2" id="KW-0132">Cell division</keyword>
<accession>A0ABT5FDC0</accession>
<sequence length="249" mass="29080">MNFVVFEHPLNEKVRVLLRLELLFQQLDSFQSTNNYPNLLSFFRNIFDCIELLERNDVRSTLTHYLDLLEKSMVKWAAHPEVQNESLQEKLAEAIRLQNDVVNMTKACQQLKEDKFLASLRQRFSIAGGACDFELPQLHYWRLQTKQERDNNVQEWLNILLPLKQALDFSLMFIRESYSFEQKSAVNGFYQDSSGDNVSLLRIRYDLSLGVFPTVSGSHRRFSISFMQPDKSSVKTAVNDTIHFELAKC</sequence>
<dbReference type="RefSeq" id="WP_215963417.1">
    <property type="nucleotide sequence ID" value="NZ_JAQOMS010000002.1"/>
</dbReference>
<dbReference type="GO" id="GO:0051301">
    <property type="term" value="P:cell division"/>
    <property type="evidence" value="ECO:0007669"/>
    <property type="project" value="UniProtKB-KW"/>
</dbReference>
<dbReference type="EMBL" id="JAQOMS010000002">
    <property type="protein sequence ID" value="MDC2889376.1"/>
    <property type="molecule type" value="Genomic_DNA"/>
</dbReference>
<keyword evidence="1" id="KW-0131">Cell cycle</keyword>
<comment type="subcellular location">
    <subcellularLocation>
        <location evidence="1">Cytoplasm</location>
    </subcellularLocation>
    <text evidence="1">Localizes to mid-cell in an FtsZ-dependent manner.</text>
</comment>
<dbReference type="InterPro" id="IPR009777">
    <property type="entry name" value="ZapD"/>
</dbReference>
<keyword evidence="1" id="KW-0963">Cytoplasm</keyword>
<comment type="caution">
    <text evidence="2">The sequence shown here is derived from an EMBL/GenBank/DDBJ whole genome shotgun (WGS) entry which is preliminary data.</text>
</comment>
<dbReference type="Pfam" id="PF07072">
    <property type="entry name" value="ZapD"/>
    <property type="match status" value="1"/>
</dbReference>
<reference evidence="2 3" key="1">
    <citation type="submission" date="2023-01" db="EMBL/GenBank/DDBJ databases">
        <title>Psychrosphaera sp. nov., isolated from marine algae.</title>
        <authorList>
            <person name="Bayburt H."/>
            <person name="Choi B.J."/>
            <person name="Kim J.M."/>
            <person name="Choi D.G."/>
            <person name="Jeon C.O."/>
        </authorList>
    </citation>
    <scope>NUCLEOTIDE SEQUENCE [LARGE SCALE GENOMIC DNA]</scope>
    <source>
        <strain evidence="2 3">G1-22</strain>
    </source>
</reference>